<dbReference type="EMBL" id="PZJJ01000002">
    <property type="protein sequence ID" value="PTL40119.1"/>
    <property type="molecule type" value="Genomic_DNA"/>
</dbReference>
<evidence type="ECO:0000313" key="3">
    <source>
        <dbReference type="Proteomes" id="UP000240509"/>
    </source>
</evidence>
<dbReference type="AlphaFoldDB" id="A0A2T4U9Q2"/>
<sequence>MIILRSFQPEDDEKLIKWINSPELLVQWGGSDFNYPLTKSQLEKYRKRMQEGRLRIYSAVNEEGEIIGHISLDYIDKKNESARICRVLIGSEADRGQGKGQEMMRQVLHTAFEEMQLHRVSLGVFDFNLSAAAAYKKVGFVKEGRLRDKVKVGEEFWSLLEMSMLSNEWKKNIKNEDA</sequence>
<dbReference type="InterPro" id="IPR000182">
    <property type="entry name" value="GNAT_dom"/>
</dbReference>
<dbReference type="PROSITE" id="PS51186">
    <property type="entry name" value="GNAT"/>
    <property type="match status" value="1"/>
</dbReference>
<name>A0A2T4U9Q2_9BACI</name>
<dbReference type="SUPFAM" id="SSF55729">
    <property type="entry name" value="Acyl-CoA N-acyltransferases (Nat)"/>
    <property type="match status" value="1"/>
</dbReference>
<evidence type="ECO:0000259" key="1">
    <source>
        <dbReference type="PROSITE" id="PS51186"/>
    </source>
</evidence>
<protein>
    <submittedName>
        <fullName evidence="2">GNAT family N-acetyltransferase</fullName>
    </submittedName>
</protein>
<dbReference type="PANTHER" id="PTHR43415">
    <property type="entry name" value="SPERMIDINE N(1)-ACETYLTRANSFERASE"/>
    <property type="match status" value="1"/>
</dbReference>
<dbReference type="OrthoDB" id="9795206at2"/>
<keyword evidence="3" id="KW-1185">Reference proteome</keyword>
<dbReference type="PANTHER" id="PTHR43415:SF5">
    <property type="entry name" value="ACETYLTRANSFERASE"/>
    <property type="match status" value="1"/>
</dbReference>
<dbReference type="GO" id="GO:0016747">
    <property type="term" value="F:acyltransferase activity, transferring groups other than amino-acyl groups"/>
    <property type="evidence" value="ECO:0007669"/>
    <property type="project" value="InterPro"/>
</dbReference>
<proteinExistence type="predicted"/>
<evidence type="ECO:0000313" key="2">
    <source>
        <dbReference type="EMBL" id="PTL40119.1"/>
    </source>
</evidence>
<dbReference type="Proteomes" id="UP000240509">
    <property type="component" value="Unassembled WGS sequence"/>
</dbReference>
<organism evidence="2 3">
    <name type="scientific">Alkalicoccus saliphilus</name>
    <dbReference type="NCBI Taxonomy" id="200989"/>
    <lineage>
        <taxon>Bacteria</taxon>
        <taxon>Bacillati</taxon>
        <taxon>Bacillota</taxon>
        <taxon>Bacilli</taxon>
        <taxon>Bacillales</taxon>
        <taxon>Bacillaceae</taxon>
        <taxon>Alkalicoccus</taxon>
    </lineage>
</organism>
<feature type="domain" description="N-acetyltransferase" evidence="1">
    <location>
        <begin position="2"/>
        <end position="163"/>
    </location>
</feature>
<dbReference type="CDD" id="cd04301">
    <property type="entry name" value="NAT_SF"/>
    <property type="match status" value="1"/>
</dbReference>
<dbReference type="RefSeq" id="WP_107583296.1">
    <property type="nucleotide sequence ID" value="NZ_PZJJ01000002.1"/>
</dbReference>
<accession>A0A2T4U9Q2</accession>
<reference evidence="2 3" key="1">
    <citation type="submission" date="2018-03" db="EMBL/GenBank/DDBJ databases">
        <title>Alkalicoccus saliphilus sp. nov., isolated from a mineral pool.</title>
        <authorList>
            <person name="Zhao B."/>
        </authorList>
    </citation>
    <scope>NUCLEOTIDE SEQUENCE [LARGE SCALE GENOMIC DNA]</scope>
    <source>
        <strain evidence="2 3">6AG</strain>
    </source>
</reference>
<dbReference type="InterPro" id="IPR016181">
    <property type="entry name" value="Acyl_CoA_acyltransferase"/>
</dbReference>
<dbReference type="Gene3D" id="3.40.630.30">
    <property type="match status" value="1"/>
</dbReference>
<gene>
    <name evidence="2" type="ORF">C6Y45_01695</name>
</gene>
<dbReference type="Pfam" id="PF13302">
    <property type="entry name" value="Acetyltransf_3"/>
    <property type="match status" value="1"/>
</dbReference>
<comment type="caution">
    <text evidence="2">The sequence shown here is derived from an EMBL/GenBank/DDBJ whole genome shotgun (WGS) entry which is preliminary data.</text>
</comment>
<keyword evidence="2" id="KW-0808">Transferase</keyword>